<dbReference type="KEGG" id="sap:Sulac_1441"/>
<keyword evidence="10 16" id="KW-0133">Cell shape</keyword>
<dbReference type="Gene3D" id="3.30.465.10">
    <property type="match status" value="1"/>
</dbReference>
<evidence type="ECO:0000256" key="9">
    <source>
        <dbReference type="ARBA" id="ARBA00022857"/>
    </source>
</evidence>
<keyword evidence="13 16" id="KW-0131">Cell cycle</keyword>
<evidence type="ECO:0000256" key="15">
    <source>
        <dbReference type="ARBA" id="ARBA00048914"/>
    </source>
</evidence>
<evidence type="ECO:0000256" key="13">
    <source>
        <dbReference type="ARBA" id="ARBA00023306"/>
    </source>
</evidence>
<name>G8TX30_SULAD</name>
<comment type="pathway">
    <text evidence="4 16">Cell wall biogenesis; peptidoglycan biosynthesis.</text>
</comment>
<evidence type="ECO:0000256" key="2">
    <source>
        <dbReference type="ARBA" id="ARBA00003921"/>
    </source>
</evidence>
<dbReference type="InterPro" id="IPR003170">
    <property type="entry name" value="MurB"/>
</dbReference>
<dbReference type="HOGENOM" id="CLU_035304_1_1_9"/>
<comment type="subcellular location">
    <subcellularLocation>
        <location evidence="3 16">Cytoplasm</location>
    </subcellularLocation>
</comment>
<evidence type="ECO:0000256" key="10">
    <source>
        <dbReference type="ARBA" id="ARBA00022960"/>
    </source>
</evidence>
<dbReference type="InterPro" id="IPR016169">
    <property type="entry name" value="FAD-bd_PCMH_sub2"/>
</dbReference>
<dbReference type="PANTHER" id="PTHR21071:SF4">
    <property type="entry name" value="UDP-N-ACETYLENOLPYRUVOYLGLUCOSAMINE REDUCTASE"/>
    <property type="match status" value="1"/>
</dbReference>
<dbReference type="InterPro" id="IPR036635">
    <property type="entry name" value="MurB_C_sf"/>
</dbReference>
<keyword evidence="6 16" id="KW-0132">Cell division</keyword>
<gene>
    <name evidence="16" type="primary">murB</name>
    <name evidence="18" type="ordered locus">Sulac_1441</name>
</gene>
<evidence type="ECO:0000256" key="5">
    <source>
        <dbReference type="ARBA" id="ARBA00022490"/>
    </source>
</evidence>
<dbReference type="GO" id="GO:0071949">
    <property type="term" value="F:FAD binding"/>
    <property type="evidence" value="ECO:0007669"/>
    <property type="project" value="InterPro"/>
</dbReference>
<accession>G8TX30</accession>
<dbReference type="GO" id="GO:0008360">
    <property type="term" value="P:regulation of cell shape"/>
    <property type="evidence" value="ECO:0007669"/>
    <property type="project" value="UniProtKB-KW"/>
</dbReference>
<evidence type="ECO:0000313" key="19">
    <source>
        <dbReference type="Proteomes" id="UP000005439"/>
    </source>
</evidence>
<dbReference type="SUPFAM" id="SSF56176">
    <property type="entry name" value="FAD-binding/transporter-associated domain-like"/>
    <property type="match status" value="1"/>
</dbReference>
<dbReference type="InterPro" id="IPR036318">
    <property type="entry name" value="FAD-bd_PCMH-like_sf"/>
</dbReference>
<keyword evidence="8 16" id="KW-0274">FAD</keyword>
<evidence type="ECO:0000313" key="18">
    <source>
        <dbReference type="EMBL" id="AEW04938.1"/>
    </source>
</evidence>
<proteinExistence type="inferred from homology"/>
<dbReference type="InterPro" id="IPR006094">
    <property type="entry name" value="Oxid_FAD_bind_N"/>
</dbReference>
<dbReference type="PROSITE" id="PS51387">
    <property type="entry name" value="FAD_PCMH"/>
    <property type="match status" value="1"/>
</dbReference>
<keyword evidence="14 16" id="KW-0961">Cell wall biogenesis/degradation</keyword>
<reference evidence="18 19" key="2">
    <citation type="journal article" date="2012" name="Stand. Genomic Sci.">
        <title>Complete genome sequence of the moderately thermophilic mineral-sulfide-oxidizing firmicute Sulfobacillus acidophilus type strain (NAL(T)).</title>
        <authorList>
            <person name="Anderson I."/>
            <person name="Chertkov O."/>
            <person name="Chen A."/>
            <person name="Saunders E."/>
            <person name="Lapidus A."/>
            <person name="Nolan M."/>
            <person name="Lucas S."/>
            <person name="Hammon N."/>
            <person name="Deshpande S."/>
            <person name="Cheng J.F."/>
            <person name="Han C."/>
            <person name="Tapia R."/>
            <person name="Goodwin L.A."/>
            <person name="Pitluck S."/>
            <person name="Liolios K."/>
            <person name="Pagani I."/>
            <person name="Ivanova N."/>
            <person name="Mikhailova N."/>
            <person name="Pati A."/>
            <person name="Palaniappan K."/>
            <person name="Land M."/>
            <person name="Pan C."/>
            <person name="Rohde M."/>
            <person name="Pukall R."/>
            <person name="Goker M."/>
            <person name="Detter J.C."/>
            <person name="Woyke T."/>
            <person name="Bristow J."/>
            <person name="Eisen J.A."/>
            <person name="Markowitz V."/>
            <person name="Hugenholtz P."/>
            <person name="Kyrpides N.C."/>
            <person name="Klenk H.P."/>
            <person name="Mavromatis K."/>
        </authorList>
    </citation>
    <scope>NUCLEOTIDE SEQUENCE [LARGE SCALE GENOMIC DNA]</scope>
    <source>
        <strain evidence="19">ATCC 700253 / DSM 10332 / NAL</strain>
    </source>
</reference>
<evidence type="ECO:0000256" key="11">
    <source>
        <dbReference type="ARBA" id="ARBA00022984"/>
    </source>
</evidence>
<keyword evidence="9 16" id="KW-0521">NADP</keyword>
<evidence type="ECO:0000256" key="8">
    <source>
        <dbReference type="ARBA" id="ARBA00022827"/>
    </source>
</evidence>
<reference evidence="19" key="1">
    <citation type="submission" date="2011-12" db="EMBL/GenBank/DDBJ databases">
        <title>The complete genome of chromosome of Sulfobacillus acidophilus DSM 10332.</title>
        <authorList>
            <person name="Lucas S."/>
            <person name="Han J."/>
            <person name="Lapidus A."/>
            <person name="Bruce D."/>
            <person name="Goodwin L."/>
            <person name="Pitluck S."/>
            <person name="Peters L."/>
            <person name="Kyrpides N."/>
            <person name="Mavromatis K."/>
            <person name="Ivanova N."/>
            <person name="Mikhailova N."/>
            <person name="Chertkov O."/>
            <person name="Saunders E."/>
            <person name="Detter J.C."/>
            <person name="Tapia R."/>
            <person name="Han C."/>
            <person name="Land M."/>
            <person name="Hauser L."/>
            <person name="Markowitz V."/>
            <person name="Cheng J.-F."/>
            <person name="Hugenholtz P."/>
            <person name="Woyke T."/>
            <person name="Wu D."/>
            <person name="Pukall R."/>
            <person name="Gehrich-Schroeter G."/>
            <person name="Schneider S."/>
            <person name="Klenk H.-P."/>
            <person name="Eisen J.A."/>
        </authorList>
    </citation>
    <scope>NUCLEOTIDE SEQUENCE [LARGE SCALE GENOMIC DNA]</scope>
    <source>
        <strain evidence="19">ATCC 700253 / DSM 10332 / NAL</strain>
    </source>
</reference>
<evidence type="ECO:0000256" key="1">
    <source>
        <dbReference type="ARBA" id="ARBA00001974"/>
    </source>
</evidence>
<keyword evidence="7 16" id="KW-0285">Flavoprotein</keyword>
<keyword evidence="12 16" id="KW-0560">Oxidoreductase</keyword>
<feature type="active site" description="Proton donor" evidence="16">
    <location>
        <position position="226"/>
    </location>
</feature>
<keyword evidence="5 16" id="KW-0963">Cytoplasm</keyword>
<comment type="cofactor">
    <cofactor evidence="1 16">
        <name>FAD</name>
        <dbReference type="ChEBI" id="CHEBI:57692"/>
    </cofactor>
</comment>
<comment type="function">
    <text evidence="2 16">Cell wall formation.</text>
</comment>
<evidence type="ECO:0000259" key="17">
    <source>
        <dbReference type="PROSITE" id="PS51387"/>
    </source>
</evidence>
<dbReference type="PATRIC" id="fig|679936.5.peg.1506"/>
<dbReference type="UniPathway" id="UPA00219"/>
<dbReference type="HAMAP" id="MF_00037">
    <property type="entry name" value="MurB"/>
    <property type="match status" value="1"/>
</dbReference>
<dbReference type="InterPro" id="IPR016166">
    <property type="entry name" value="FAD-bd_PCMH"/>
</dbReference>
<dbReference type="GO" id="GO:0071555">
    <property type="term" value="P:cell wall organization"/>
    <property type="evidence" value="ECO:0007669"/>
    <property type="project" value="UniProtKB-KW"/>
</dbReference>
<dbReference type="Gene3D" id="3.30.43.10">
    <property type="entry name" value="Uridine Diphospho-n-acetylenolpyruvylglucosamine Reductase, domain 2"/>
    <property type="match status" value="1"/>
</dbReference>
<dbReference type="NCBIfam" id="NF010480">
    <property type="entry name" value="PRK13905.1"/>
    <property type="match status" value="1"/>
</dbReference>
<dbReference type="InterPro" id="IPR016167">
    <property type="entry name" value="FAD-bd_PCMH_sub1"/>
</dbReference>
<dbReference type="STRING" id="679936.Sulac_1441"/>
<keyword evidence="11 16" id="KW-0573">Peptidoglycan synthesis</keyword>
<evidence type="ECO:0000256" key="4">
    <source>
        <dbReference type="ARBA" id="ARBA00004752"/>
    </source>
</evidence>
<evidence type="ECO:0000256" key="14">
    <source>
        <dbReference type="ARBA" id="ARBA00023316"/>
    </source>
</evidence>
<dbReference type="Pfam" id="PF01565">
    <property type="entry name" value="FAD_binding_4"/>
    <property type="match status" value="1"/>
</dbReference>
<evidence type="ECO:0000256" key="3">
    <source>
        <dbReference type="ARBA" id="ARBA00004496"/>
    </source>
</evidence>
<comment type="catalytic activity">
    <reaction evidence="15 16">
        <text>UDP-N-acetyl-alpha-D-muramate + NADP(+) = UDP-N-acetyl-3-O-(1-carboxyvinyl)-alpha-D-glucosamine + NADPH + H(+)</text>
        <dbReference type="Rhea" id="RHEA:12248"/>
        <dbReference type="ChEBI" id="CHEBI:15378"/>
        <dbReference type="ChEBI" id="CHEBI:57783"/>
        <dbReference type="ChEBI" id="CHEBI:58349"/>
        <dbReference type="ChEBI" id="CHEBI:68483"/>
        <dbReference type="ChEBI" id="CHEBI:70757"/>
        <dbReference type="EC" id="1.3.1.98"/>
    </reaction>
</comment>
<dbReference type="GO" id="GO:0005829">
    <property type="term" value="C:cytosol"/>
    <property type="evidence" value="ECO:0007669"/>
    <property type="project" value="TreeGrafter"/>
</dbReference>
<evidence type="ECO:0000256" key="12">
    <source>
        <dbReference type="ARBA" id="ARBA00023002"/>
    </source>
</evidence>
<feature type="domain" description="FAD-binding PCMH-type" evidence="17">
    <location>
        <begin position="31"/>
        <end position="197"/>
    </location>
</feature>
<dbReference type="EMBL" id="CP003179">
    <property type="protein sequence ID" value="AEW04938.1"/>
    <property type="molecule type" value="Genomic_DNA"/>
</dbReference>
<dbReference type="InterPro" id="IPR011601">
    <property type="entry name" value="MurB_C"/>
</dbReference>
<feature type="active site" evidence="16">
    <location>
        <position position="296"/>
    </location>
</feature>
<dbReference type="GO" id="GO:0008762">
    <property type="term" value="F:UDP-N-acetylmuramate dehydrogenase activity"/>
    <property type="evidence" value="ECO:0007669"/>
    <property type="project" value="UniProtKB-UniRule"/>
</dbReference>
<dbReference type="SUPFAM" id="SSF56194">
    <property type="entry name" value="Uridine diphospho-N-Acetylenolpyruvylglucosamine reductase, MurB, C-terminal domain"/>
    <property type="match status" value="1"/>
</dbReference>
<keyword evidence="19" id="KW-1185">Reference proteome</keyword>
<organism evidence="18 19">
    <name type="scientific">Sulfobacillus acidophilus (strain ATCC 700253 / DSM 10332 / NAL)</name>
    <dbReference type="NCBI Taxonomy" id="679936"/>
    <lineage>
        <taxon>Bacteria</taxon>
        <taxon>Bacillati</taxon>
        <taxon>Bacillota</taxon>
        <taxon>Clostridia</taxon>
        <taxon>Eubacteriales</taxon>
        <taxon>Clostridiales Family XVII. Incertae Sedis</taxon>
        <taxon>Sulfobacillus</taxon>
    </lineage>
</organism>
<evidence type="ECO:0000256" key="16">
    <source>
        <dbReference type="HAMAP-Rule" id="MF_00037"/>
    </source>
</evidence>
<dbReference type="AlphaFoldDB" id="G8TX30"/>
<dbReference type="EC" id="1.3.1.98" evidence="16"/>
<evidence type="ECO:0000256" key="7">
    <source>
        <dbReference type="ARBA" id="ARBA00022630"/>
    </source>
</evidence>
<dbReference type="GO" id="GO:0009252">
    <property type="term" value="P:peptidoglycan biosynthetic process"/>
    <property type="evidence" value="ECO:0007669"/>
    <property type="project" value="UniProtKB-UniRule"/>
</dbReference>
<protein>
    <recommendedName>
        <fullName evidence="16">UDP-N-acetylenolpyruvoylglucosamine reductase</fullName>
        <ecNumber evidence="16">1.3.1.98</ecNumber>
    </recommendedName>
    <alternativeName>
        <fullName evidence="16">UDP-N-acetylmuramate dehydrogenase</fullName>
    </alternativeName>
</protein>
<dbReference type="GO" id="GO:0051301">
    <property type="term" value="P:cell division"/>
    <property type="evidence" value="ECO:0007669"/>
    <property type="project" value="UniProtKB-KW"/>
</dbReference>
<comment type="similarity">
    <text evidence="16">Belongs to the MurB family.</text>
</comment>
<sequence length="325" mass="35945">MQWEPIIAELRTMAVGTVRVDEPLSRHTSFRIGGPARVFVEPEDMNGVIQVLDWIRDRHLPYFIIGQGTNILVSDRGVDAIVVSTSRGLRQIVVEPPRIQAGSGVLLTKLCHVAARHHLAGLEFAISIPGTLGGALVMNAGAHGSSMVDVVATVLVWDQAVGVHRIDGAEAEFQYRQSRFMHQSWIALEAELVLTPDDPEKIRERMAHNMAYRMKSQPVGEPNAGSVFKNPLPEYAGRLIENVGAKGWREGDAEVSPMHANFIVNTGHARAVDVLRLMRRVRRAVYQQTGIVLRPEVRWIGPGEGGTDTTWENLWYAEGDGLTDE</sequence>
<dbReference type="Proteomes" id="UP000005439">
    <property type="component" value="Chromosome"/>
</dbReference>
<feature type="active site" evidence="16">
    <location>
        <position position="176"/>
    </location>
</feature>
<dbReference type="Gene3D" id="3.90.78.10">
    <property type="entry name" value="UDP-N-acetylenolpyruvoylglucosamine reductase, C-terminal domain"/>
    <property type="match status" value="1"/>
</dbReference>
<dbReference type="NCBIfam" id="TIGR00179">
    <property type="entry name" value="murB"/>
    <property type="match status" value="1"/>
</dbReference>
<dbReference type="PANTHER" id="PTHR21071">
    <property type="entry name" value="UDP-N-ACETYLENOLPYRUVOYLGLUCOSAMINE REDUCTASE"/>
    <property type="match status" value="1"/>
</dbReference>
<evidence type="ECO:0000256" key="6">
    <source>
        <dbReference type="ARBA" id="ARBA00022618"/>
    </source>
</evidence>
<dbReference type="Pfam" id="PF02873">
    <property type="entry name" value="MurB_C"/>
    <property type="match status" value="1"/>
</dbReference>